<evidence type="ECO:0000256" key="7">
    <source>
        <dbReference type="ARBA" id="ARBA00022853"/>
    </source>
</evidence>
<organism evidence="15 16">
    <name type="scientific">Glossina brevipalpis</name>
    <dbReference type="NCBI Taxonomy" id="37001"/>
    <lineage>
        <taxon>Eukaryota</taxon>
        <taxon>Metazoa</taxon>
        <taxon>Ecdysozoa</taxon>
        <taxon>Arthropoda</taxon>
        <taxon>Hexapoda</taxon>
        <taxon>Insecta</taxon>
        <taxon>Pterygota</taxon>
        <taxon>Neoptera</taxon>
        <taxon>Endopterygota</taxon>
        <taxon>Diptera</taxon>
        <taxon>Brachycera</taxon>
        <taxon>Muscomorpha</taxon>
        <taxon>Hippoboscoidea</taxon>
        <taxon>Glossinidae</taxon>
        <taxon>Glossina</taxon>
    </lineage>
</organism>
<dbReference type="PANTHER" id="PTHR13453:SF1">
    <property type="entry name" value="KAT8 REGULATORY NSL COMPLEX SUBUNIT 2"/>
    <property type="match status" value="1"/>
</dbReference>
<evidence type="ECO:0000256" key="5">
    <source>
        <dbReference type="ARBA" id="ARBA00022553"/>
    </source>
</evidence>
<evidence type="ECO:0000256" key="8">
    <source>
        <dbReference type="ARBA" id="ARBA00023128"/>
    </source>
</evidence>
<dbReference type="Pfam" id="PF13891">
    <property type="entry name" value="zf-C3HC3H_KANSL2"/>
    <property type="match status" value="2"/>
</dbReference>
<evidence type="ECO:0000313" key="16">
    <source>
        <dbReference type="Proteomes" id="UP000091820"/>
    </source>
</evidence>
<keyword evidence="7" id="KW-0156">Chromatin regulator</keyword>
<dbReference type="GO" id="GO:0044545">
    <property type="term" value="C:NSL complex"/>
    <property type="evidence" value="ECO:0007669"/>
    <property type="project" value="TreeGrafter"/>
</dbReference>
<sequence>MSKALPRQCGRGGVANCGVSDKELRDQLQLEIENKFKACSHPTYECTIPRIDGYDYCIRHILHDPRGNFRQCSYAYFNGRKCPNALPKHDIKKDPNMTTLCFEHNRQAQLQKTHATVGKLKQVDTNEVLFNSLAHHLNIEGVANKNKNSCEQDEEIDVVSSQVNAFISHQHIKALNVITSTMRKRRRILDYASDTTSDEEVICMNNTSRGPECNESDNESIDSEEEDILKHAGIYTRQEALRISEAKLTKLQGLYIDQINRLHHILREKRRRYLAAMHREREHLCSIHEQVRETRRERVLYEKLKALNSYHRRHGIEAVLYKKFKEKRNRSGDGFAPKTTGFIKCIYSEGGVKCGDRALPCCKYCRKHILEDKKQILFKACEVEKSAVVCQEPIPSIFDDPTCVLHLTIPQQKQYIQKKYESETEDEDVEVKEEILINNSITAINNTLNNPVKVNNSVTKPNRNQIIKNIYNNVTIKHENHLVAAD</sequence>
<keyword evidence="6" id="KW-0832">Ubl conjugation</keyword>
<keyword evidence="9" id="KW-0539">Nucleus</keyword>
<proteinExistence type="predicted"/>
<evidence type="ECO:0000256" key="6">
    <source>
        <dbReference type="ARBA" id="ARBA00022843"/>
    </source>
</evidence>
<dbReference type="EnsemblMetazoa" id="GBRI017658-RA">
    <property type="protein sequence ID" value="GBRI017658-PA"/>
    <property type="gene ID" value="GBRI017658"/>
</dbReference>
<evidence type="ECO:0000259" key="14">
    <source>
        <dbReference type="Pfam" id="PF13891"/>
    </source>
</evidence>
<evidence type="ECO:0000256" key="3">
    <source>
        <dbReference type="ARBA" id="ARBA00015508"/>
    </source>
</evidence>
<reference evidence="16" key="1">
    <citation type="submission" date="2014-03" db="EMBL/GenBank/DDBJ databases">
        <authorList>
            <person name="Aksoy S."/>
            <person name="Warren W."/>
            <person name="Wilson R.K."/>
        </authorList>
    </citation>
    <scope>NUCLEOTIDE SEQUENCE [LARGE SCALE GENOMIC DNA]</scope>
    <source>
        <strain evidence="16">IAEA</strain>
    </source>
</reference>
<comment type="function">
    <text evidence="12">Non-catalytic component of the NSL histone acetyltransferase complex, a multiprotein complex that mediates histone H4 acetylation at 'Lys-5'- and 'Lys-8' (H4K5ac and H4K8ac) at transcription start sites and promotes transcription initiation. Required for NSL complex stability and for transcription of intraciliary transport genes in both ciliated and non-ciliated cells by regulating histone H4 acetylation at 'Lys-5'- and 'Lys-12' (H4K5ac and H4K12ac). This is necessary for cilium assembly in ciliated cells and for organization of the microtubule cytoskeleton in non-ciliated cells. Required within the NSL complex to maintain nuclear architecture stability by promoting KAT8-mediated acetylation of lamin LMNA.</text>
</comment>
<keyword evidence="5" id="KW-0597">Phosphoprotein</keyword>
<dbReference type="GO" id="GO:0006325">
    <property type="term" value="P:chromatin organization"/>
    <property type="evidence" value="ECO:0007669"/>
    <property type="project" value="UniProtKB-KW"/>
</dbReference>
<evidence type="ECO:0000313" key="15">
    <source>
        <dbReference type="EnsemblMetazoa" id="GBRI017658-PA"/>
    </source>
</evidence>
<keyword evidence="4" id="KW-1017">Isopeptide bond</keyword>
<accession>A0A1A9WFD8</accession>
<dbReference type="STRING" id="37001.A0A1A9WFD8"/>
<dbReference type="PANTHER" id="PTHR13453">
    <property type="entry name" value="KAT8 REGULATORY NSL COMPLEX SUBUNIT 2"/>
    <property type="match status" value="1"/>
</dbReference>
<keyword evidence="16" id="KW-1185">Reference proteome</keyword>
<evidence type="ECO:0000256" key="13">
    <source>
        <dbReference type="ARBA" id="ARBA00093543"/>
    </source>
</evidence>
<evidence type="ECO:0000256" key="11">
    <source>
        <dbReference type="ARBA" id="ARBA00033378"/>
    </source>
</evidence>
<evidence type="ECO:0000256" key="4">
    <source>
        <dbReference type="ARBA" id="ARBA00022499"/>
    </source>
</evidence>
<feature type="domain" description="KANL2-like probable zinc-finger" evidence="14">
    <location>
        <begin position="345"/>
        <end position="406"/>
    </location>
</feature>
<evidence type="ECO:0000256" key="9">
    <source>
        <dbReference type="ARBA" id="ARBA00023242"/>
    </source>
</evidence>
<evidence type="ECO:0000256" key="10">
    <source>
        <dbReference type="ARBA" id="ARBA00032947"/>
    </source>
</evidence>
<evidence type="ECO:0000256" key="12">
    <source>
        <dbReference type="ARBA" id="ARBA00093359"/>
    </source>
</evidence>
<evidence type="ECO:0000256" key="1">
    <source>
        <dbReference type="ARBA" id="ARBA00004123"/>
    </source>
</evidence>
<dbReference type="InterPro" id="IPR026316">
    <property type="entry name" value="NSL2"/>
</dbReference>
<dbReference type="AlphaFoldDB" id="A0A1A9WFD8"/>
<dbReference type="GO" id="GO:0005634">
    <property type="term" value="C:nucleus"/>
    <property type="evidence" value="ECO:0007669"/>
    <property type="project" value="UniProtKB-SubCell"/>
</dbReference>
<comment type="subcellular location">
    <subcellularLocation>
        <location evidence="2">Mitochondrion</location>
    </subcellularLocation>
    <subcellularLocation>
        <location evidence="1">Nucleus</location>
    </subcellularLocation>
</comment>
<name>A0A1A9WFD8_9MUSC</name>
<dbReference type="InterPro" id="IPR025927">
    <property type="entry name" value="Znf_KANL2-like"/>
</dbReference>
<dbReference type="Proteomes" id="UP000091820">
    <property type="component" value="Unassembled WGS sequence"/>
</dbReference>
<dbReference type="GO" id="GO:0005739">
    <property type="term" value="C:mitochondrion"/>
    <property type="evidence" value="ECO:0007669"/>
    <property type="project" value="UniProtKB-SubCell"/>
</dbReference>
<evidence type="ECO:0000256" key="2">
    <source>
        <dbReference type="ARBA" id="ARBA00004173"/>
    </source>
</evidence>
<reference evidence="15" key="2">
    <citation type="submission" date="2020-05" db="UniProtKB">
        <authorList>
            <consortium name="EnsemblMetazoa"/>
        </authorList>
    </citation>
    <scope>IDENTIFICATION</scope>
    <source>
        <strain evidence="15">IAEA</strain>
    </source>
</reference>
<comment type="subunit">
    <text evidence="13">Component of the NSL complex at least composed of KAT8/MOF, KANSL1, KANSL2, KANSL3, MCRS1, PHF20, OGT1/OGT, WDR5 and HCFC1.</text>
</comment>
<protein>
    <recommendedName>
        <fullName evidence="3">KAT8 regulatory NSL complex subunit 2</fullName>
    </recommendedName>
    <alternativeName>
        <fullName evidence="11">NSL complex protein NSL2</fullName>
    </alternativeName>
    <alternativeName>
        <fullName evidence="10">Non-specific lethal 2 homolog</fullName>
    </alternativeName>
</protein>
<keyword evidence="8" id="KW-0496">Mitochondrion</keyword>
<feature type="domain" description="KANL2-like probable zinc-finger" evidence="14">
    <location>
        <begin position="39"/>
        <end position="105"/>
    </location>
</feature>
<dbReference type="VEuPathDB" id="VectorBase:GBRI017658"/>